<reference evidence="2 3" key="1">
    <citation type="journal article" date="2014" name="PLoS Genet.">
        <title>Analysis of the Phlebiopsis gigantea genome, transcriptome and secretome provides insight into its pioneer colonization strategies of wood.</title>
        <authorList>
            <person name="Hori C."/>
            <person name="Ishida T."/>
            <person name="Igarashi K."/>
            <person name="Samejima M."/>
            <person name="Suzuki H."/>
            <person name="Master E."/>
            <person name="Ferreira P."/>
            <person name="Ruiz-Duenas F.J."/>
            <person name="Held B."/>
            <person name="Canessa P."/>
            <person name="Larrondo L.F."/>
            <person name="Schmoll M."/>
            <person name="Druzhinina I.S."/>
            <person name="Kubicek C.P."/>
            <person name="Gaskell J.A."/>
            <person name="Kersten P."/>
            <person name="St John F."/>
            <person name="Glasner J."/>
            <person name="Sabat G."/>
            <person name="Splinter BonDurant S."/>
            <person name="Syed K."/>
            <person name="Yadav J."/>
            <person name="Mgbeahuruike A.C."/>
            <person name="Kovalchuk A."/>
            <person name="Asiegbu F.O."/>
            <person name="Lackner G."/>
            <person name="Hoffmeister D."/>
            <person name="Rencoret J."/>
            <person name="Gutierrez A."/>
            <person name="Sun H."/>
            <person name="Lindquist E."/>
            <person name="Barry K."/>
            <person name="Riley R."/>
            <person name="Grigoriev I.V."/>
            <person name="Henrissat B."/>
            <person name="Kues U."/>
            <person name="Berka R.M."/>
            <person name="Martinez A.T."/>
            <person name="Covert S.F."/>
            <person name="Blanchette R.A."/>
            <person name="Cullen D."/>
        </authorList>
    </citation>
    <scope>NUCLEOTIDE SEQUENCE [LARGE SCALE GENOMIC DNA]</scope>
    <source>
        <strain evidence="2 3">11061_1 CR5-6</strain>
    </source>
</reference>
<name>A0A0C3NM91_PHLG1</name>
<dbReference type="Proteomes" id="UP000053257">
    <property type="component" value="Unassembled WGS sequence"/>
</dbReference>
<evidence type="ECO:0000256" key="1">
    <source>
        <dbReference type="SAM" id="SignalP"/>
    </source>
</evidence>
<feature type="chain" id="PRO_5002167532" evidence="1">
    <location>
        <begin position="17"/>
        <end position="151"/>
    </location>
</feature>
<feature type="signal peptide" evidence="1">
    <location>
        <begin position="1"/>
        <end position="16"/>
    </location>
</feature>
<evidence type="ECO:0000313" key="2">
    <source>
        <dbReference type="EMBL" id="KIP06184.1"/>
    </source>
</evidence>
<dbReference type="HOGENOM" id="CLU_137500_1_2_1"/>
<evidence type="ECO:0000313" key="3">
    <source>
        <dbReference type="Proteomes" id="UP000053257"/>
    </source>
</evidence>
<dbReference type="OrthoDB" id="2841294at2759"/>
<gene>
    <name evidence="2" type="ORF">PHLGIDRAFT_36040</name>
</gene>
<dbReference type="AlphaFoldDB" id="A0A0C3NM91"/>
<dbReference type="Pfam" id="PF19271">
    <property type="entry name" value="Nis1"/>
    <property type="match status" value="1"/>
</dbReference>
<organism evidence="2 3">
    <name type="scientific">Phlebiopsis gigantea (strain 11061_1 CR5-6)</name>
    <name type="common">White-rot fungus</name>
    <name type="synonym">Peniophora gigantea</name>
    <dbReference type="NCBI Taxonomy" id="745531"/>
    <lineage>
        <taxon>Eukaryota</taxon>
        <taxon>Fungi</taxon>
        <taxon>Dikarya</taxon>
        <taxon>Basidiomycota</taxon>
        <taxon>Agaricomycotina</taxon>
        <taxon>Agaricomycetes</taxon>
        <taxon>Polyporales</taxon>
        <taxon>Phanerochaetaceae</taxon>
        <taxon>Phlebiopsis</taxon>
    </lineage>
</organism>
<dbReference type="EMBL" id="KN840523">
    <property type="protein sequence ID" value="KIP06184.1"/>
    <property type="molecule type" value="Genomic_DNA"/>
</dbReference>
<proteinExistence type="predicted"/>
<keyword evidence="1" id="KW-0732">Signal</keyword>
<keyword evidence="3" id="KW-1185">Reference proteome</keyword>
<accession>A0A0C3NM91</accession>
<protein>
    <submittedName>
        <fullName evidence="2">Uncharacterized protein</fullName>
    </submittedName>
</protein>
<dbReference type="InterPro" id="IPR045469">
    <property type="entry name" value="Nis1"/>
</dbReference>
<sequence>MKVFAVLASLVAACLAQNVAISAPPGNSTIFPGEWITVEVDKPNALSPSTEVALVLSIARCPAYGCTSPQYDPSSILGNILYNGPYNPQYHPEDPIKGKPQYQNFSVEIPPTLTAGEQVALIGTHLNLIGAGPEPYLQVLFVPLTVVASPY</sequence>